<dbReference type="PRINTS" id="PR00722">
    <property type="entry name" value="CHYMOTRYPSIN"/>
</dbReference>
<proteinExistence type="inferred from homology"/>
<dbReference type="SUPFAM" id="SSF50494">
    <property type="entry name" value="Trypsin-like serine proteases"/>
    <property type="match status" value="1"/>
</dbReference>
<dbReference type="InterPro" id="IPR001314">
    <property type="entry name" value="Peptidase_S1A"/>
</dbReference>
<dbReference type="InterPro" id="IPR018114">
    <property type="entry name" value="TRYPSIN_HIS"/>
</dbReference>
<keyword evidence="6" id="KW-1185">Reference proteome</keyword>
<dbReference type="InterPro" id="IPR050430">
    <property type="entry name" value="Peptidase_S1"/>
</dbReference>
<dbReference type="GO" id="GO:0004252">
    <property type="term" value="F:serine-type endopeptidase activity"/>
    <property type="evidence" value="ECO:0007669"/>
    <property type="project" value="InterPro"/>
</dbReference>
<evidence type="ECO:0000256" key="3">
    <source>
        <dbReference type="SAM" id="SignalP"/>
    </source>
</evidence>
<dbReference type="PROSITE" id="PS00134">
    <property type="entry name" value="TRYPSIN_HIS"/>
    <property type="match status" value="1"/>
</dbReference>
<keyword evidence="2" id="KW-1015">Disulfide bond</keyword>
<dbReference type="Gene3D" id="2.40.10.10">
    <property type="entry name" value="Trypsin-like serine proteases"/>
    <property type="match status" value="1"/>
</dbReference>
<evidence type="ECO:0000313" key="6">
    <source>
        <dbReference type="Proteomes" id="UP000612808"/>
    </source>
</evidence>
<dbReference type="GO" id="GO:0006508">
    <property type="term" value="P:proteolysis"/>
    <property type="evidence" value="ECO:0007669"/>
    <property type="project" value="InterPro"/>
</dbReference>
<dbReference type="EMBL" id="BOMB01000024">
    <property type="protein sequence ID" value="GID13512.1"/>
    <property type="molecule type" value="Genomic_DNA"/>
</dbReference>
<comment type="caution">
    <text evidence="5">The sequence shown here is derived from an EMBL/GenBank/DDBJ whole genome shotgun (WGS) entry which is preliminary data.</text>
</comment>
<evidence type="ECO:0000259" key="4">
    <source>
        <dbReference type="PROSITE" id="PS50240"/>
    </source>
</evidence>
<organism evidence="5 6">
    <name type="scientific">Actinocatenispora rupis</name>
    <dbReference type="NCBI Taxonomy" id="519421"/>
    <lineage>
        <taxon>Bacteria</taxon>
        <taxon>Bacillati</taxon>
        <taxon>Actinomycetota</taxon>
        <taxon>Actinomycetes</taxon>
        <taxon>Micromonosporales</taxon>
        <taxon>Micromonosporaceae</taxon>
        <taxon>Actinocatenispora</taxon>
    </lineage>
</organism>
<feature type="domain" description="Peptidase S1" evidence="4">
    <location>
        <begin position="43"/>
        <end position="267"/>
    </location>
</feature>
<feature type="signal peptide" evidence="3">
    <location>
        <begin position="1"/>
        <end position="30"/>
    </location>
</feature>
<evidence type="ECO:0000313" key="5">
    <source>
        <dbReference type="EMBL" id="GID13512.1"/>
    </source>
</evidence>
<name>A0A8J3JBI6_9ACTN</name>
<dbReference type="Proteomes" id="UP000612808">
    <property type="component" value="Unassembled WGS sequence"/>
</dbReference>
<dbReference type="Pfam" id="PF00089">
    <property type="entry name" value="Trypsin"/>
    <property type="match status" value="1"/>
</dbReference>
<dbReference type="SMART" id="SM00020">
    <property type="entry name" value="Tryp_SPc"/>
    <property type="match status" value="1"/>
</dbReference>
<keyword evidence="3" id="KW-0732">Signal</keyword>
<dbReference type="AlphaFoldDB" id="A0A8J3JBI6"/>
<dbReference type="PANTHER" id="PTHR24276:SF96">
    <property type="entry name" value="PEPTIDASE S1 DOMAIN-CONTAINING PROTEIN"/>
    <property type="match status" value="1"/>
</dbReference>
<protein>
    <submittedName>
        <fullName evidence="5">Esterase</fullName>
    </submittedName>
</protein>
<dbReference type="PANTHER" id="PTHR24276">
    <property type="entry name" value="POLYSERASE-RELATED"/>
    <property type="match status" value="1"/>
</dbReference>
<comment type="similarity">
    <text evidence="1">Belongs to the peptidase S1 family.</text>
</comment>
<dbReference type="PROSITE" id="PS50240">
    <property type="entry name" value="TRYPSIN_DOM"/>
    <property type="match status" value="1"/>
</dbReference>
<gene>
    <name evidence="5" type="ORF">Aru02nite_44010</name>
</gene>
<accession>A0A8J3JBI6</accession>
<dbReference type="InterPro" id="IPR001254">
    <property type="entry name" value="Trypsin_dom"/>
</dbReference>
<dbReference type="InterPro" id="IPR009003">
    <property type="entry name" value="Peptidase_S1_PA"/>
</dbReference>
<evidence type="ECO:0000256" key="1">
    <source>
        <dbReference type="ARBA" id="ARBA00007664"/>
    </source>
</evidence>
<sequence length="267" mass="27469">MGKARKRTGRALALAAGVLAAGVAAAPAVAQPASLSGTVTPNVAHGNPAPAGAYPFAVKFTMTGIPKPDGTTYDSACSGALVSRQWVVTAAHCFHDVNKKPVSGPPQYKKTTATLGKVDLADKGGHVLDVVDVRQYPNSDVALAKLASPVTDITPIRLARTAPVTGATLRLAGWGATSADGAPATHMQYGDVTVTKRTQYTVLVEGAKPSSDTSACSYDSGAPYFRRTATGPVLVSVESDGPGCPHTGAETTSRIDTIASWIDRNDR</sequence>
<reference evidence="5" key="1">
    <citation type="submission" date="2021-01" db="EMBL/GenBank/DDBJ databases">
        <title>Whole genome shotgun sequence of Actinocatenispora rupis NBRC 107355.</title>
        <authorList>
            <person name="Komaki H."/>
            <person name="Tamura T."/>
        </authorList>
    </citation>
    <scope>NUCLEOTIDE SEQUENCE</scope>
    <source>
        <strain evidence="5">NBRC 107355</strain>
    </source>
</reference>
<dbReference type="InterPro" id="IPR043504">
    <property type="entry name" value="Peptidase_S1_PA_chymotrypsin"/>
</dbReference>
<feature type="chain" id="PRO_5035320535" evidence="3">
    <location>
        <begin position="31"/>
        <end position="267"/>
    </location>
</feature>
<evidence type="ECO:0000256" key="2">
    <source>
        <dbReference type="ARBA" id="ARBA00023157"/>
    </source>
</evidence>